<dbReference type="SUPFAM" id="SSF55753">
    <property type="entry name" value="Actin depolymerizing proteins"/>
    <property type="match status" value="1"/>
</dbReference>
<feature type="region of interest" description="Disordered" evidence="1">
    <location>
        <begin position="773"/>
        <end position="792"/>
    </location>
</feature>
<feature type="region of interest" description="Disordered" evidence="1">
    <location>
        <begin position="151"/>
        <end position="233"/>
    </location>
</feature>
<feature type="compositionally biased region" description="Pro residues" evidence="1">
    <location>
        <begin position="336"/>
        <end position="351"/>
    </location>
</feature>
<dbReference type="InterPro" id="IPR029006">
    <property type="entry name" value="ADF-H/Gelsolin-like_dom_sf"/>
</dbReference>
<feature type="domain" description="ADF-H" evidence="2">
    <location>
        <begin position="9"/>
        <end position="123"/>
    </location>
</feature>
<feature type="compositionally biased region" description="Polar residues" evidence="1">
    <location>
        <begin position="362"/>
        <end position="374"/>
    </location>
</feature>
<accession>A0A507R8P8</accession>
<feature type="compositionally biased region" description="Polar residues" evidence="1">
    <location>
        <begin position="971"/>
        <end position="986"/>
    </location>
</feature>
<feature type="compositionally biased region" description="Polar residues" evidence="1">
    <location>
        <begin position="491"/>
        <end position="515"/>
    </location>
</feature>
<feature type="compositionally biased region" description="Pro residues" evidence="1">
    <location>
        <begin position="446"/>
        <end position="459"/>
    </location>
</feature>
<feature type="compositionally biased region" description="Polar residues" evidence="1">
    <location>
        <begin position="687"/>
        <end position="701"/>
    </location>
</feature>
<gene>
    <name evidence="3" type="ORF">MPDQ_000013</name>
</gene>
<feature type="compositionally biased region" description="Basic residues" evidence="1">
    <location>
        <begin position="383"/>
        <end position="392"/>
    </location>
</feature>
<dbReference type="AlphaFoldDB" id="A0A507R8P8"/>
<feature type="region of interest" description="Disordered" evidence="1">
    <location>
        <begin position="869"/>
        <end position="995"/>
    </location>
</feature>
<name>A0A507R8P8_MONPU</name>
<feature type="compositionally biased region" description="Pro residues" evidence="1">
    <location>
        <begin position="596"/>
        <end position="606"/>
    </location>
</feature>
<dbReference type="Pfam" id="PF00241">
    <property type="entry name" value="Cofilin_ADF"/>
    <property type="match status" value="1"/>
</dbReference>
<feature type="region of interest" description="Disordered" evidence="1">
    <location>
        <begin position="266"/>
        <end position="701"/>
    </location>
</feature>
<feature type="compositionally biased region" description="Polar residues" evidence="1">
    <location>
        <begin position="430"/>
        <end position="443"/>
    </location>
</feature>
<comment type="caution">
    <text evidence="3">The sequence shown here is derived from an EMBL/GenBank/DDBJ whole genome shotgun (WGS) entry which is preliminary data.</text>
</comment>
<dbReference type="STRING" id="5098.A0A507R8P8"/>
<evidence type="ECO:0000259" key="2">
    <source>
        <dbReference type="Pfam" id="PF00241"/>
    </source>
</evidence>
<dbReference type="EMBL" id="VIFY01000001">
    <property type="protein sequence ID" value="TQB77473.1"/>
    <property type="molecule type" value="Genomic_DNA"/>
</dbReference>
<feature type="compositionally biased region" description="Basic and acidic residues" evidence="1">
    <location>
        <begin position="581"/>
        <end position="590"/>
    </location>
</feature>
<feature type="compositionally biased region" description="Low complexity" evidence="1">
    <location>
        <begin position="957"/>
        <end position="968"/>
    </location>
</feature>
<sequence length="1110" mass="120353">MSLNGLDTPAVVEAYQTVLAEAGRWFLLKYVSRDEVAVLGQGTGGVPEIRSTIDTYEDKSPLYGFLQYRRRKVILKYMPEGMSRLLQVRTGVHFQSVVDRLSPHDTIFSLTQASDLTESSLSSACLLHAASGSITSSSSSLRRRRLMEITEDAEENAVGMDEPQPPAPGTDTRQRSFSELSEATVVPSRVTSNVEYPPSSNGDELRAVSEAATDSSSSSMPWDLSAEPSDSQRSFLQELSQQPLYERRKSSQSARPALRDLERAYTYIPKVKRGPRPSVDLRGRPRTAGSLSRSHDQRPVASLPPSVRTSTRQPNIPGFSRPQSQPNGAASVPGKRAPPVPPLLLVPPPPMTSISRPPLSPGTKSMSAISSSGLTPEKERLMKALHLRRKQMEKKAEKNKHDEAKLNGITASEDKENICGHDEDMHEQEQGANQPTVASDQNHQPSPEPQPPAPPPPAGPDDDLNRAVLNSPKQDSAVDTTMAIDGEQPPTLLTNGVNNSTESLESIQQSPQAVSQAEIPTPEGEETNPIQSDAQSRDKEGFQLPSVQVDDVSHETSTQAGPEADTISLQQQTEPSLDADEPTKDSRSKPPELVLPEPPSHQPPPISTTTEKEPATSKAAIPQPDLSPNDTGMADKDVDRKEKPNLHIENNHTTGIEASNEDKSHSDDSSLEELGSAKVEEAKSITVPESPTAHHNYSNSPRSIDVWRNLRAASNPTAVGRATSNLQVLAAGRSVSSPYSDNNSRPVSPVTMARKINVSSGISSRIKALEKFSNSREMHSNTSHTLTTPSVSFESIRKRASVSLNGGHSDVAALSRRPSLMTSSLNTSSRPPSRSPSVTAVSNATQHESQAAGPYEIGVRRAQTGPLTIKHSTSESSRPQNPSADSTVTTLETHDAPPNSAHSNKEVPIASISRTESALSFSAHRETEANPRPSSSNDQSPLPEEKKESRTSRLFRRMSSMRSSPRKSVVNALSSSPENGETSTSAEKGRGRASEAPKAFRAVDIGEVNVQFPDTLLWKRRFMRIDDQGCLVLTPGNNDFHGRNMTKRYPLSEFKTPCLPDEDMQELPNSILLDFLDGSTLQCACESRQGQASVLQILLDAHSACQQPSA</sequence>
<reference evidence="3 4" key="1">
    <citation type="submission" date="2019-06" db="EMBL/GenBank/DDBJ databases">
        <title>Wine fermentation using esterase from Monascus purpureus.</title>
        <authorList>
            <person name="Geng C."/>
            <person name="Zhang Y."/>
        </authorList>
    </citation>
    <scope>NUCLEOTIDE SEQUENCE [LARGE SCALE GENOMIC DNA]</scope>
    <source>
        <strain evidence="3">HQ1</strain>
    </source>
</reference>
<protein>
    <recommendedName>
        <fullName evidence="2">ADF-H domain-containing protein</fullName>
    </recommendedName>
</protein>
<organism evidence="3 4">
    <name type="scientific">Monascus purpureus</name>
    <name type="common">Red mold</name>
    <name type="synonym">Monascus anka</name>
    <dbReference type="NCBI Taxonomy" id="5098"/>
    <lineage>
        <taxon>Eukaryota</taxon>
        <taxon>Fungi</taxon>
        <taxon>Dikarya</taxon>
        <taxon>Ascomycota</taxon>
        <taxon>Pezizomycotina</taxon>
        <taxon>Eurotiomycetes</taxon>
        <taxon>Eurotiomycetidae</taxon>
        <taxon>Eurotiales</taxon>
        <taxon>Aspergillaceae</taxon>
        <taxon>Monascus</taxon>
    </lineage>
</organism>
<feature type="region of interest" description="Disordered" evidence="1">
    <location>
        <begin position="807"/>
        <end position="857"/>
    </location>
</feature>
<feature type="compositionally biased region" description="Basic and acidic residues" evidence="1">
    <location>
        <begin position="412"/>
        <end position="429"/>
    </location>
</feature>
<feature type="region of interest" description="Disordered" evidence="1">
    <location>
        <begin position="239"/>
        <end position="258"/>
    </location>
</feature>
<dbReference type="InterPro" id="IPR002108">
    <property type="entry name" value="ADF-H"/>
</dbReference>
<feature type="compositionally biased region" description="Basic and acidic residues" evidence="1">
    <location>
        <begin position="393"/>
        <end position="405"/>
    </location>
</feature>
<feature type="compositionally biased region" description="Polar residues" evidence="1">
    <location>
        <begin position="870"/>
        <end position="891"/>
    </location>
</feature>
<feature type="compositionally biased region" description="Polar residues" evidence="1">
    <location>
        <begin position="189"/>
        <end position="202"/>
    </location>
</feature>
<feature type="compositionally biased region" description="Basic and acidic residues" evidence="1">
    <location>
        <begin position="633"/>
        <end position="650"/>
    </location>
</feature>
<keyword evidence="4" id="KW-1185">Reference proteome</keyword>
<evidence type="ECO:0000256" key="1">
    <source>
        <dbReference type="SAM" id="MobiDB-lite"/>
    </source>
</evidence>
<evidence type="ECO:0000313" key="3">
    <source>
        <dbReference type="EMBL" id="TQB77473.1"/>
    </source>
</evidence>
<feature type="compositionally biased region" description="Low complexity" evidence="1">
    <location>
        <begin position="822"/>
        <end position="842"/>
    </location>
</feature>
<evidence type="ECO:0000313" key="4">
    <source>
        <dbReference type="Proteomes" id="UP000319663"/>
    </source>
</evidence>
<feature type="compositionally biased region" description="Polar residues" evidence="1">
    <location>
        <begin position="780"/>
        <end position="792"/>
    </location>
</feature>
<dbReference type="Gene3D" id="3.40.20.10">
    <property type="entry name" value="Severin"/>
    <property type="match status" value="1"/>
</dbReference>
<dbReference type="Proteomes" id="UP000319663">
    <property type="component" value="Unassembled WGS sequence"/>
</dbReference>
<proteinExistence type="predicted"/>